<keyword evidence="3" id="KW-1185">Reference proteome</keyword>
<comment type="caution">
    <text evidence="2">The sequence shown here is derived from an EMBL/GenBank/DDBJ whole genome shotgun (WGS) entry which is preliminary data.</text>
</comment>
<keyword evidence="1" id="KW-1133">Transmembrane helix</keyword>
<feature type="transmembrane region" description="Helical" evidence="1">
    <location>
        <begin position="47"/>
        <end position="69"/>
    </location>
</feature>
<protein>
    <recommendedName>
        <fullName evidence="4">G-protein coupled receptors family 1 profile domain-containing protein</fullName>
    </recommendedName>
</protein>
<reference evidence="2 3" key="1">
    <citation type="submission" date="2021-06" db="EMBL/GenBank/DDBJ databases">
        <title>A haploid diamondback moth (Plutella xylostella L.) genome assembly resolves 31 chromosomes and identifies a diamide resistance mutation.</title>
        <authorList>
            <person name="Ward C.M."/>
            <person name="Perry K.D."/>
            <person name="Baker G."/>
            <person name="Powis K."/>
            <person name="Heckel D.G."/>
            <person name="Baxter S.W."/>
        </authorList>
    </citation>
    <scope>NUCLEOTIDE SEQUENCE [LARGE SCALE GENOMIC DNA]</scope>
    <source>
        <strain evidence="2 3">LV</strain>
        <tissue evidence="2">Single pupa</tissue>
    </source>
</reference>
<proteinExistence type="predicted"/>
<name>A0ABQ7Q5M1_PLUXY</name>
<sequence>MDLILNLLCLILFLQVIAILTLINPLCDPSIIAYKSQRNLSRYSKSFLYVLAISHVTFVSIFGICHPLLRISTLAFETQNHSFAKFMMVSEAEKQFMISGFSLFLSVVIVGIKNMMEYSLKLTACITESHRETNIIRPTKRVAKERNNHQNILASVLKLKKSTSYENFLFNSDLTDSLRMLVLGKTLD</sequence>
<evidence type="ECO:0000313" key="3">
    <source>
        <dbReference type="Proteomes" id="UP000823941"/>
    </source>
</evidence>
<feature type="transmembrane region" description="Helical" evidence="1">
    <location>
        <begin position="95"/>
        <end position="112"/>
    </location>
</feature>
<evidence type="ECO:0000313" key="2">
    <source>
        <dbReference type="EMBL" id="KAG7300459.1"/>
    </source>
</evidence>
<keyword evidence="1" id="KW-0812">Transmembrane</keyword>
<organism evidence="2 3">
    <name type="scientific">Plutella xylostella</name>
    <name type="common">Diamondback moth</name>
    <name type="synonym">Plutella maculipennis</name>
    <dbReference type="NCBI Taxonomy" id="51655"/>
    <lineage>
        <taxon>Eukaryota</taxon>
        <taxon>Metazoa</taxon>
        <taxon>Ecdysozoa</taxon>
        <taxon>Arthropoda</taxon>
        <taxon>Hexapoda</taxon>
        <taxon>Insecta</taxon>
        <taxon>Pterygota</taxon>
        <taxon>Neoptera</taxon>
        <taxon>Endopterygota</taxon>
        <taxon>Lepidoptera</taxon>
        <taxon>Glossata</taxon>
        <taxon>Ditrysia</taxon>
        <taxon>Yponomeutoidea</taxon>
        <taxon>Plutellidae</taxon>
        <taxon>Plutella</taxon>
    </lineage>
</organism>
<keyword evidence="1" id="KW-0472">Membrane</keyword>
<gene>
    <name evidence="2" type="ORF">JYU34_016085</name>
</gene>
<evidence type="ECO:0000256" key="1">
    <source>
        <dbReference type="SAM" id="Phobius"/>
    </source>
</evidence>
<dbReference type="Proteomes" id="UP000823941">
    <property type="component" value="Chromosome 21"/>
</dbReference>
<feature type="transmembrane region" description="Helical" evidence="1">
    <location>
        <begin position="6"/>
        <end position="26"/>
    </location>
</feature>
<accession>A0ABQ7Q5M1</accession>
<dbReference type="EMBL" id="JAHIBW010000021">
    <property type="protein sequence ID" value="KAG7300459.1"/>
    <property type="molecule type" value="Genomic_DNA"/>
</dbReference>
<evidence type="ECO:0008006" key="4">
    <source>
        <dbReference type="Google" id="ProtNLM"/>
    </source>
</evidence>